<accession>A0A1J4KZN2</accession>
<feature type="region of interest" description="Disordered" evidence="2">
    <location>
        <begin position="641"/>
        <end position="679"/>
    </location>
</feature>
<dbReference type="PANTHER" id="PTHR10063:SF11">
    <property type="entry name" value="RHO GTPASE-ACTIVATING PROTEIN CG5521-RELATED"/>
    <property type="match status" value="1"/>
</dbReference>
<dbReference type="SUPFAM" id="SSF48371">
    <property type="entry name" value="ARM repeat"/>
    <property type="match status" value="1"/>
</dbReference>
<evidence type="ECO:0000313" key="5">
    <source>
        <dbReference type="Proteomes" id="UP000179807"/>
    </source>
</evidence>
<dbReference type="Pfam" id="PF02145">
    <property type="entry name" value="Rap_GAP"/>
    <property type="match status" value="1"/>
</dbReference>
<dbReference type="PANTHER" id="PTHR10063">
    <property type="entry name" value="TUBERIN"/>
    <property type="match status" value="1"/>
</dbReference>
<sequence length="679" mass="76990">MRNRMIKIVTNLPQKKYQDLLPVYSSLLGDELSSLNPSSEIIKLVLNVFLSGVISHSPDAILVIRSIQMYSSLLINMYREIYQDFVTKIVDEATRLTQKDDYSFCFVFLQLTTELIIESAQLINSEILINYVHFLSNEINDFHETVKTYADQALSLISLNFKRYPFPSSVFFPMYRGSTLKDKNNDILATKLGNILQFNIDEFENVHVNSQLKSGHYNWQFSAIDKNIIENNDLETNIISFGFPETCNIINPSQVRKSQNDFVKMFDEYTPFENNSNPLEAITSEFLNIKADEKIIFEKNKVKNENHISKYLASKPNIWYGNPAAATATVIGLVSPQCESYGYSFEADRTVILKLKKLNVSNFRNILKIGVVFVDDNVVDQNDIFKTTIEETTPHFIEFLNGLGYPIDLTSHSGFDGGLDLKNGKTGTTSIFYADFNSELMFHVSPLLPTVNDDLQQIYKKRHIGNDHIHIVWSVNEKTYSPATITSQFNQAHIIVYPLESALFRVEVRWKPGMNWFGPLRHTTIVKKSALPSLVRATAKSAMLVFYQSQIQTRNVSPMNELAKPLDDICTNNCQKTDFSSRQSIMKLITHNIRESPNISLQTWHESTVELNGGNNPNGTLEREKSTPTIEARSSSGFVFHDRTGTGSILSPKMTKTNSHLLSPSAPSLPGRHSAILKP</sequence>
<evidence type="ECO:0000256" key="2">
    <source>
        <dbReference type="SAM" id="MobiDB-lite"/>
    </source>
</evidence>
<evidence type="ECO:0000313" key="4">
    <source>
        <dbReference type="EMBL" id="OHT16711.1"/>
    </source>
</evidence>
<comment type="caution">
    <text evidence="4">The sequence shown here is derived from an EMBL/GenBank/DDBJ whole genome shotgun (WGS) entry which is preliminary data.</text>
</comment>
<dbReference type="SUPFAM" id="SSF111347">
    <property type="entry name" value="Rap/Ran-GAP"/>
    <property type="match status" value="1"/>
</dbReference>
<feature type="compositionally biased region" description="Polar residues" evidence="2">
    <location>
        <begin position="645"/>
        <end position="660"/>
    </location>
</feature>
<dbReference type="AlphaFoldDB" id="A0A1J4KZN2"/>
<feature type="compositionally biased region" description="Low complexity" evidence="2">
    <location>
        <begin position="661"/>
        <end position="670"/>
    </location>
</feature>
<feature type="domain" description="Rap-GAP" evidence="3">
    <location>
        <begin position="355"/>
        <end position="569"/>
    </location>
</feature>
<dbReference type="GO" id="GO:0005096">
    <property type="term" value="F:GTPase activator activity"/>
    <property type="evidence" value="ECO:0007669"/>
    <property type="project" value="UniProtKB-KW"/>
</dbReference>
<dbReference type="FunFam" id="3.40.50.11210:FF:000001">
    <property type="entry name" value="Ral GTPase-activating protein subunit alpha-1 isoform 1"/>
    <property type="match status" value="1"/>
</dbReference>
<organism evidence="4 5">
    <name type="scientific">Tritrichomonas foetus</name>
    <dbReference type="NCBI Taxonomy" id="1144522"/>
    <lineage>
        <taxon>Eukaryota</taxon>
        <taxon>Metamonada</taxon>
        <taxon>Parabasalia</taxon>
        <taxon>Tritrichomonadida</taxon>
        <taxon>Tritrichomonadidae</taxon>
        <taxon>Tritrichomonas</taxon>
    </lineage>
</organism>
<proteinExistence type="predicted"/>
<protein>
    <recommendedName>
        <fullName evidence="3">Rap-GAP domain-containing protein</fullName>
    </recommendedName>
</protein>
<dbReference type="EMBL" id="MLAK01000078">
    <property type="protein sequence ID" value="OHT16711.1"/>
    <property type="molecule type" value="Genomic_DNA"/>
</dbReference>
<dbReference type="RefSeq" id="XP_068369847.1">
    <property type="nucleotide sequence ID" value="XM_068496954.1"/>
</dbReference>
<dbReference type="GO" id="GO:0005634">
    <property type="term" value="C:nucleus"/>
    <property type="evidence" value="ECO:0007669"/>
    <property type="project" value="InterPro"/>
</dbReference>
<dbReference type="InterPro" id="IPR016024">
    <property type="entry name" value="ARM-type_fold"/>
</dbReference>
<dbReference type="InterPro" id="IPR027107">
    <property type="entry name" value="Tuberin/Ral-act_asu"/>
</dbReference>
<dbReference type="GO" id="GO:0005737">
    <property type="term" value="C:cytoplasm"/>
    <property type="evidence" value="ECO:0007669"/>
    <property type="project" value="TreeGrafter"/>
</dbReference>
<reference evidence="4" key="1">
    <citation type="submission" date="2016-10" db="EMBL/GenBank/DDBJ databases">
        <authorList>
            <person name="Benchimol M."/>
            <person name="Almeida L.G."/>
            <person name="Vasconcelos A.T."/>
            <person name="Perreira-Neves A."/>
            <person name="Rosa I.A."/>
            <person name="Tasca T."/>
            <person name="Bogo M.R."/>
            <person name="de Souza W."/>
        </authorList>
    </citation>
    <scope>NUCLEOTIDE SEQUENCE [LARGE SCALE GENOMIC DNA]</scope>
    <source>
        <strain evidence="4">K</strain>
    </source>
</reference>
<dbReference type="PROSITE" id="PS50085">
    <property type="entry name" value="RAPGAP"/>
    <property type="match status" value="1"/>
</dbReference>
<dbReference type="Gene3D" id="3.40.50.11210">
    <property type="entry name" value="Rap/Ran-GAP"/>
    <property type="match status" value="1"/>
</dbReference>
<dbReference type="GeneID" id="94831658"/>
<keyword evidence="1" id="KW-0343">GTPase activation</keyword>
<evidence type="ECO:0000256" key="1">
    <source>
        <dbReference type="ARBA" id="ARBA00022468"/>
    </source>
</evidence>
<dbReference type="InterPro" id="IPR000331">
    <property type="entry name" value="Rap/Ran_GAP_dom"/>
</dbReference>
<dbReference type="VEuPathDB" id="TrichDB:TRFO_12969"/>
<name>A0A1J4KZN2_9EUKA</name>
<dbReference type="Proteomes" id="UP000179807">
    <property type="component" value="Unassembled WGS sequence"/>
</dbReference>
<gene>
    <name evidence="4" type="ORF">TRFO_12969</name>
</gene>
<evidence type="ECO:0000259" key="3">
    <source>
        <dbReference type="PROSITE" id="PS50085"/>
    </source>
</evidence>
<dbReference type="GO" id="GO:0051056">
    <property type="term" value="P:regulation of small GTPase mediated signal transduction"/>
    <property type="evidence" value="ECO:0007669"/>
    <property type="project" value="InterPro"/>
</dbReference>
<dbReference type="InterPro" id="IPR035974">
    <property type="entry name" value="Rap/Ran-GAP_sf"/>
</dbReference>
<dbReference type="OrthoDB" id="19311at2759"/>
<keyword evidence="5" id="KW-1185">Reference proteome</keyword>